<dbReference type="NCBIfam" id="TIGR01764">
    <property type="entry name" value="excise"/>
    <property type="match status" value="1"/>
</dbReference>
<evidence type="ECO:0000259" key="7">
    <source>
        <dbReference type="PROSITE" id="PS50110"/>
    </source>
</evidence>
<evidence type="ECO:0000313" key="9">
    <source>
        <dbReference type="Proteomes" id="UP001334732"/>
    </source>
</evidence>
<evidence type="ECO:0000256" key="5">
    <source>
        <dbReference type="ARBA" id="ARBA00023163"/>
    </source>
</evidence>
<name>A0ABZ1CMG6_9PROT</name>
<sequence>MSEPKRATYYTTREAARKIGVSLTTIQLWVESGVLSAWKTAGGHRRIPSDAVDAMLAGQRAAEGHAAPAHSVLIVEDEPVLRELYRIKFAEWKLAATLHLAQDGFDGLVMFGKYAPQLVIADLVMPGMDGFEMIRRLTQITEGAPAIVVVTALSAAEIDAHGGLPASIPVYSKPAPLGVLRHIVERTLRQATR</sequence>
<keyword evidence="3" id="KW-0805">Transcription regulation</keyword>
<evidence type="ECO:0000313" key="8">
    <source>
        <dbReference type="EMBL" id="WRS40592.1"/>
    </source>
</evidence>
<dbReference type="Gene3D" id="1.10.1660.10">
    <property type="match status" value="1"/>
</dbReference>
<evidence type="ECO:0000256" key="6">
    <source>
        <dbReference type="PROSITE-ProRule" id="PRU00169"/>
    </source>
</evidence>
<dbReference type="Gene3D" id="3.40.50.2300">
    <property type="match status" value="1"/>
</dbReference>
<dbReference type="RefSeq" id="WP_324781119.1">
    <property type="nucleotide sequence ID" value="NZ_CP141769.1"/>
</dbReference>
<dbReference type="SUPFAM" id="SSF46955">
    <property type="entry name" value="Putative DNA-binding domain"/>
    <property type="match status" value="1"/>
</dbReference>
<evidence type="ECO:0000256" key="1">
    <source>
        <dbReference type="ARBA" id="ARBA00022553"/>
    </source>
</evidence>
<dbReference type="InterPro" id="IPR001789">
    <property type="entry name" value="Sig_transdc_resp-reg_receiver"/>
</dbReference>
<dbReference type="InterPro" id="IPR011006">
    <property type="entry name" value="CheY-like_superfamily"/>
</dbReference>
<keyword evidence="4" id="KW-0238">DNA-binding</keyword>
<dbReference type="SMART" id="SM00448">
    <property type="entry name" value="REC"/>
    <property type="match status" value="1"/>
</dbReference>
<dbReference type="SUPFAM" id="SSF52172">
    <property type="entry name" value="CheY-like"/>
    <property type="match status" value="1"/>
</dbReference>
<dbReference type="Pfam" id="PF00072">
    <property type="entry name" value="Response_reg"/>
    <property type="match status" value="1"/>
</dbReference>
<dbReference type="InterPro" id="IPR041657">
    <property type="entry name" value="HTH_17"/>
</dbReference>
<dbReference type="PROSITE" id="PS50110">
    <property type="entry name" value="RESPONSE_REGULATORY"/>
    <property type="match status" value="1"/>
</dbReference>
<evidence type="ECO:0000256" key="3">
    <source>
        <dbReference type="ARBA" id="ARBA00023015"/>
    </source>
</evidence>
<evidence type="ECO:0000256" key="4">
    <source>
        <dbReference type="ARBA" id="ARBA00023125"/>
    </source>
</evidence>
<dbReference type="InterPro" id="IPR039420">
    <property type="entry name" value="WalR-like"/>
</dbReference>
<organism evidence="8 9">
    <name type="scientific">Thiobacillus sedimenti</name>
    <dbReference type="NCBI Taxonomy" id="3110231"/>
    <lineage>
        <taxon>Bacteria</taxon>
        <taxon>Pseudomonadati</taxon>
        <taxon>Pseudomonadota</taxon>
        <taxon>Betaproteobacteria</taxon>
        <taxon>Nitrosomonadales</taxon>
        <taxon>Thiobacillaceae</taxon>
        <taxon>Thiobacillus</taxon>
    </lineage>
</organism>
<dbReference type="InterPro" id="IPR009061">
    <property type="entry name" value="DNA-bd_dom_put_sf"/>
</dbReference>
<feature type="domain" description="Response regulatory" evidence="7">
    <location>
        <begin position="71"/>
        <end position="188"/>
    </location>
</feature>
<dbReference type="PANTHER" id="PTHR48111">
    <property type="entry name" value="REGULATOR OF RPOS"/>
    <property type="match status" value="1"/>
</dbReference>
<keyword evidence="9" id="KW-1185">Reference proteome</keyword>
<dbReference type="PANTHER" id="PTHR48111:SF1">
    <property type="entry name" value="TWO-COMPONENT RESPONSE REGULATOR ORR33"/>
    <property type="match status" value="1"/>
</dbReference>
<dbReference type="InterPro" id="IPR010093">
    <property type="entry name" value="SinI_DNA-bd"/>
</dbReference>
<keyword evidence="2" id="KW-0902">Two-component regulatory system</keyword>
<proteinExistence type="predicted"/>
<reference evidence="8 9" key="1">
    <citation type="submission" date="2023-12" db="EMBL/GenBank/DDBJ databases">
        <title>Thiobacillus sedimentum sp. nov., a chemolithoautotrophic sulfur-oxidizing bacterium isolated from freshwater sediment.</title>
        <authorList>
            <person name="Luo J."/>
            <person name="Dai C."/>
        </authorList>
    </citation>
    <scope>NUCLEOTIDE SEQUENCE [LARGE SCALE GENOMIC DNA]</scope>
    <source>
        <strain evidence="8 9">SCUT-2</strain>
    </source>
</reference>
<dbReference type="EMBL" id="CP141769">
    <property type="protein sequence ID" value="WRS40592.1"/>
    <property type="molecule type" value="Genomic_DNA"/>
</dbReference>
<dbReference type="Pfam" id="PF12728">
    <property type="entry name" value="HTH_17"/>
    <property type="match status" value="1"/>
</dbReference>
<gene>
    <name evidence="8" type="ORF">VA613_06860</name>
</gene>
<keyword evidence="5" id="KW-0804">Transcription</keyword>
<evidence type="ECO:0000256" key="2">
    <source>
        <dbReference type="ARBA" id="ARBA00023012"/>
    </source>
</evidence>
<keyword evidence="1 6" id="KW-0597">Phosphoprotein</keyword>
<accession>A0ABZ1CMG6</accession>
<dbReference type="Proteomes" id="UP001334732">
    <property type="component" value="Chromosome"/>
</dbReference>
<feature type="modified residue" description="4-aspartylphosphate" evidence="6">
    <location>
        <position position="122"/>
    </location>
</feature>
<protein>
    <submittedName>
        <fullName evidence="8">Response regulator</fullName>
    </submittedName>
</protein>
<dbReference type="CDD" id="cd04762">
    <property type="entry name" value="HTH_MerR-trunc"/>
    <property type="match status" value="1"/>
</dbReference>